<protein>
    <submittedName>
        <fullName evidence="1">Uncharacterized protein</fullName>
    </submittedName>
</protein>
<dbReference type="EMBL" id="JAUTXU010000090">
    <property type="protein sequence ID" value="KAK3709696.1"/>
    <property type="molecule type" value="Genomic_DNA"/>
</dbReference>
<gene>
    <name evidence="1" type="ORF">LTR37_010723</name>
</gene>
<name>A0ACC3N6Z3_9PEZI</name>
<comment type="caution">
    <text evidence="1">The sequence shown here is derived from an EMBL/GenBank/DDBJ whole genome shotgun (WGS) entry which is preliminary data.</text>
</comment>
<proteinExistence type="predicted"/>
<evidence type="ECO:0000313" key="2">
    <source>
        <dbReference type="Proteomes" id="UP001281147"/>
    </source>
</evidence>
<accession>A0ACC3N6Z3</accession>
<evidence type="ECO:0000313" key="1">
    <source>
        <dbReference type="EMBL" id="KAK3709696.1"/>
    </source>
</evidence>
<keyword evidence="2" id="KW-1185">Reference proteome</keyword>
<reference evidence="1" key="1">
    <citation type="submission" date="2023-07" db="EMBL/GenBank/DDBJ databases">
        <title>Black Yeasts Isolated from many extreme environments.</title>
        <authorList>
            <person name="Coleine C."/>
            <person name="Stajich J.E."/>
            <person name="Selbmann L."/>
        </authorList>
    </citation>
    <scope>NUCLEOTIDE SEQUENCE</scope>
    <source>
        <strain evidence="1">CCFEE 5714</strain>
    </source>
</reference>
<organism evidence="1 2">
    <name type="scientific">Vermiconidia calcicola</name>
    <dbReference type="NCBI Taxonomy" id="1690605"/>
    <lineage>
        <taxon>Eukaryota</taxon>
        <taxon>Fungi</taxon>
        <taxon>Dikarya</taxon>
        <taxon>Ascomycota</taxon>
        <taxon>Pezizomycotina</taxon>
        <taxon>Dothideomycetes</taxon>
        <taxon>Dothideomycetidae</taxon>
        <taxon>Mycosphaerellales</taxon>
        <taxon>Extremaceae</taxon>
        <taxon>Vermiconidia</taxon>
    </lineage>
</organism>
<sequence length="335" mass="35933">MPTQKALLVKELGKPLVLVDNHDIPEPGPGQVQIKVSVAGLNPHDQRSRDWGLLIADMLPFVLGKDVVGTVAKLGEGVKDLKVGDRVMSLADSATDSSQSGLQEYAVADVVHCAKIPADLSDSEAATLPTNLSSVFIALYITLGLPAPWAKDISNPEKLLVVGGGSNCGRLTVQLAKLAGIPKIVVVGGDEHELKALGATHVIDRHGDEDAVSTRVQHAVGDDLVYAFDTVNFPDGLGLALKSLSKEKNGKLARLVPMGSVEDTKGHELLDVLGNRHFKDPLCLLLWERLTRYVEEGSIRPTPYSVWSGLEPSVVNAALDEYRDGKKVTKPQIHH</sequence>
<dbReference type="Proteomes" id="UP001281147">
    <property type="component" value="Unassembled WGS sequence"/>
</dbReference>